<gene>
    <name evidence="3" type="ORF">ENJ51_05705</name>
</gene>
<dbReference type="Gene3D" id="3.40.30.10">
    <property type="entry name" value="Glutaredoxin"/>
    <property type="match status" value="1"/>
</dbReference>
<dbReference type="CDD" id="cd03035">
    <property type="entry name" value="ArsC_Yffb"/>
    <property type="match status" value="1"/>
</dbReference>
<dbReference type="NCBIfam" id="NF008107">
    <property type="entry name" value="PRK10853.1"/>
    <property type="match status" value="1"/>
</dbReference>
<evidence type="ECO:0000256" key="2">
    <source>
        <dbReference type="PROSITE-ProRule" id="PRU01282"/>
    </source>
</evidence>
<dbReference type="PANTHER" id="PTHR30041">
    <property type="entry name" value="ARSENATE REDUCTASE"/>
    <property type="match status" value="1"/>
</dbReference>
<dbReference type="Proteomes" id="UP000885750">
    <property type="component" value="Unassembled WGS sequence"/>
</dbReference>
<evidence type="ECO:0000256" key="1">
    <source>
        <dbReference type="ARBA" id="ARBA00007198"/>
    </source>
</evidence>
<proteinExistence type="inferred from homology"/>
<dbReference type="InterPro" id="IPR006660">
    <property type="entry name" value="Arsenate_reductase-like"/>
</dbReference>
<dbReference type="InterPro" id="IPR036249">
    <property type="entry name" value="Thioredoxin-like_sf"/>
</dbReference>
<dbReference type="SUPFAM" id="SSF52833">
    <property type="entry name" value="Thioredoxin-like"/>
    <property type="match status" value="1"/>
</dbReference>
<dbReference type="Pfam" id="PF03960">
    <property type="entry name" value="ArsC"/>
    <property type="match status" value="1"/>
</dbReference>
<evidence type="ECO:0000313" key="3">
    <source>
        <dbReference type="EMBL" id="HFC92292.1"/>
    </source>
</evidence>
<accession>A0A7V2SZD2</accession>
<dbReference type="NCBIfam" id="TIGR01617">
    <property type="entry name" value="arsC_related"/>
    <property type="match status" value="1"/>
</dbReference>
<dbReference type="InterPro" id="IPR006504">
    <property type="entry name" value="Tscrpt_reg_Spx/MgsR"/>
</dbReference>
<protein>
    <submittedName>
        <fullName evidence="3">ArsC family reductase</fullName>
    </submittedName>
</protein>
<dbReference type="PROSITE" id="PS51353">
    <property type="entry name" value="ARSC"/>
    <property type="match status" value="1"/>
</dbReference>
<comment type="caution">
    <text evidence="3">The sequence shown here is derived from an EMBL/GenBank/DDBJ whole genome shotgun (WGS) entry which is preliminary data.</text>
</comment>
<dbReference type="AlphaFoldDB" id="A0A7V2SZD2"/>
<reference evidence="3" key="1">
    <citation type="journal article" date="2020" name="mSystems">
        <title>Genome- and Community-Level Interaction Insights into Carbon Utilization and Element Cycling Functions of Hydrothermarchaeota in Hydrothermal Sediment.</title>
        <authorList>
            <person name="Zhou Z."/>
            <person name="Liu Y."/>
            <person name="Xu W."/>
            <person name="Pan J."/>
            <person name="Luo Z.H."/>
            <person name="Li M."/>
        </authorList>
    </citation>
    <scope>NUCLEOTIDE SEQUENCE [LARGE SCALE GENOMIC DNA]</scope>
    <source>
        <strain evidence="3">HyVt-493</strain>
    </source>
</reference>
<sequence>MIIMYGIKNCDTIKKARKYLESHNIDYIFHDFRIDGINEIQLRAWVKELGWEKLLNKRSTTWRNLPDETKKNMDEILALVVMEDQPTIIKRPVLEMADRVMVGFSEKQYDEAFVTSN</sequence>
<organism evidence="3">
    <name type="scientific">Leucothrix mucor</name>
    <dbReference type="NCBI Taxonomy" id="45248"/>
    <lineage>
        <taxon>Bacteria</taxon>
        <taxon>Pseudomonadati</taxon>
        <taxon>Pseudomonadota</taxon>
        <taxon>Gammaproteobacteria</taxon>
        <taxon>Thiotrichales</taxon>
        <taxon>Thiotrichaceae</taxon>
        <taxon>Leucothrix</taxon>
    </lineage>
</organism>
<dbReference type="EMBL" id="DRMS01000215">
    <property type="protein sequence ID" value="HFC92292.1"/>
    <property type="molecule type" value="Genomic_DNA"/>
</dbReference>
<comment type="similarity">
    <text evidence="1 2">Belongs to the ArsC family.</text>
</comment>
<dbReference type="PANTHER" id="PTHR30041:SF8">
    <property type="entry name" value="PROTEIN YFFB"/>
    <property type="match status" value="1"/>
</dbReference>
<name>A0A7V2SZD2_LEUMU</name>